<protein>
    <submittedName>
        <fullName evidence="2">Uncharacterized protein</fullName>
    </submittedName>
</protein>
<accession>A0A533Q6T7</accession>
<evidence type="ECO:0000313" key="2">
    <source>
        <dbReference type="EMBL" id="TLD40312.1"/>
    </source>
</evidence>
<dbReference type="EMBL" id="SULG01000110">
    <property type="protein sequence ID" value="TLD40312.1"/>
    <property type="molecule type" value="Genomic_DNA"/>
</dbReference>
<gene>
    <name evidence="2" type="ORF">JETT_3412</name>
</gene>
<organism evidence="2 3">
    <name type="scientific">Candidatus Jettenia ecosi</name>
    <dbReference type="NCBI Taxonomy" id="2494326"/>
    <lineage>
        <taxon>Bacteria</taxon>
        <taxon>Pseudomonadati</taxon>
        <taxon>Planctomycetota</taxon>
        <taxon>Candidatus Brocadiia</taxon>
        <taxon>Candidatus Brocadiales</taxon>
        <taxon>Candidatus Brocadiaceae</taxon>
        <taxon>Candidatus Jettenia</taxon>
    </lineage>
</organism>
<name>A0A533Q6T7_9BACT</name>
<feature type="compositionally biased region" description="Basic and acidic residues" evidence="1">
    <location>
        <begin position="1"/>
        <end position="10"/>
    </location>
</feature>
<reference evidence="2 3" key="1">
    <citation type="submission" date="2019-04" db="EMBL/GenBank/DDBJ databases">
        <title>Genome of a novel bacterium Candidatus Jettenia ecosi reconstructed from metagenome of an anammox bioreactor.</title>
        <authorList>
            <person name="Mardanov A.V."/>
            <person name="Beletsky A.V."/>
            <person name="Ravin N.V."/>
            <person name="Botchkova E.A."/>
            <person name="Litti Y.V."/>
            <person name="Nozhevnikova A.N."/>
        </authorList>
    </citation>
    <scope>NUCLEOTIDE SEQUENCE [LARGE SCALE GENOMIC DNA]</scope>
    <source>
        <strain evidence="2">J2</strain>
    </source>
</reference>
<proteinExistence type="predicted"/>
<dbReference type="Proteomes" id="UP000319783">
    <property type="component" value="Unassembled WGS sequence"/>
</dbReference>
<comment type="caution">
    <text evidence="2">The sequence shown here is derived from an EMBL/GenBank/DDBJ whole genome shotgun (WGS) entry which is preliminary data.</text>
</comment>
<evidence type="ECO:0000256" key="1">
    <source>
        <dbReference type="SAM" id="MobiDB-lite"/>
    </source>
</evidence>
<sequence length="65" mass="7641">MLDPDKDIREITGGTTGDYANQKPVVFSHNQGEHKVRPYLYFATYSDWIKWRTHRPGDVVINNYK</sequence>
<evidence type="ECO:0000313" key="3">
    <source>
        <dbReference type="Proteomes" id="UP000319783"/>
    </source>
</evidence>
<dbReference type="AlphaFoldDB" id="A0A533Q6T7"/>
<feature type="region of interest" description="Disordered" evidence="1">
    <location>
        <begin position="1"/>
        <end position="22"/>
    </location>
</feature>